<protein>
    <recommendedName>
        <fullName evidence="7">Peptidase M14 domain-containing protein</fullName>
    </recommendedName>
</protein>
<dbReference type="PANTHER" id="PTHR11705">
    <property type="entry name" value="PROTEASE FAMILY M14 CARBOXYPEPTIDASE A,B"/>
    <property type="match status" value="1"/>
</dbReference>
<dbReference type="InterPro" id="IPR000834">
    <property type="entry name" value="Peptidase_M14"/>
</dbReference>
<name>A0AAW1TZ31_9CUCU</name>
<keyword evidence="9" id="KW-1185">Reference proteome</keyword>
<feature type="domain" description="Peptidase M14" evidence="7">
    <location>
        <begin position="52"/>
        <end position="317"/>
    </location>
</feature>
<evidence type="ECO:0000256" key="4">
    <source>
        <dbReference type="ARBA" id="ARBA00022801"/>
    </source>
</evidence>
<sequence length="353" mass="41189">MKRRYVYFNISLVVIALFLPCPFLEFGQYTQGRYTSVPEKRSILPQFKYAVPSFNELERFLKHFSRNYSFLASLYEVGKIRENENQEVFPIYNMVLSSGYSKPIIVFIGGLYASDLSSPLALMESFSQMVTKTKILSRLRYAYAFKKQKKGQPIIWLRNMRKFREGKAVNLLHNFGSNFRVLSNSDNHYGGEEPFSELESRIIRDYILELQGDIAAVFLLFSSSKNNALTYPHSNGVDNNSWIVQEQLAINALRASEITSPESFSVTSTTEFEDAQGGRMDDWLLKTLPNSAVLNIQMNYTVKDEGLQKNLIRDVTKLVENLVLQLYQDEHKHYYNYRRILRRRSYKFPWKKI</sequence>
<evidence type="ECO:0000313" key="9">
    <source>
        <dbReference type="Proteomes" id="UP001431783"/>
    </source>
</evidence>
<dbReference type="GO" id="GO:0005615">
    <property type="term" value="C:extracellular space"/>
    <property type="evidence" value="ECO:0007669"/>
    <property type="project" value="TreeGrafter"/>
</dbReference>
<dbReference type="PANTHER" id="PTHR11705:SF143">
    <property type="entry name" value="SLL0236 PROTEIN"/>
    <property type="match status" value="1"/>
</dbReference>
<evidence type="ECO:0000256" key="2">
    <source>
        <dbReference type="ARBA" id="ARBA00005988"/>
    </source>
</evidence>
<evidence type="ECO:0000256" key="1">
    <source>
        <dbReference type="ARBA" id="ARBA00001947"/>
    </source>
</evidence>
<evidence type="ECO:0000313" key="8">
    <source>
        <dbReference type="EMBL" id="KAK9873958.1"/>
    </source>
</evidence>
<dbReference type="GO" id="GO:0006508">
    <property type="term" value="P:proteolysis"/>
    <property type="evidence" value="ECO:0007669"/>
    <property type="project" value="UniProtKB-KW"/>
</dbReference>
<evidence type="ECO:0000259" key="7">
    <source>
        <dbReference type="SMART" id="SM00631"/>
    </source>
</evidence>
<keyword evidence="4" id="KW-0378">Hydrolase</keyword>
<organism evidence="8 9">
    <name type="scientific">Henosepilachna vigintioctopunctata</name>
    <dbReference type="NCBI Taxonomy" id="420089"/>
    <lineage>
        <taxon>Eukaryota</taxon>
        <taxon>Metazoa</taxon>
        <taxon>Ecdysozoa</taxon>
        <taxon>Arthropoda</taxon>
        <taxon>Hexapoda</taxon>
        <taxon>Insecta</taxon>
        <taxon>Pterygota</taxon>
        <taxon>Neoptera</taxon>
        <taxon>Endopterygota</taxon>
        <taxon>Coleoptera</taxon>
        <taxon>Polyphaga</taxon>
        <taxon>Cucujiformia</taxon>
        <taxon>Coccinelloidea</taxon>
        <taxon>Coccinellidae</taxon>
        <taxon>Epilachninae</taxon>
        <taxon>Epilachnini</taxon>
        <taxon>Henosepilachna</taxon>
    </lineage>
</organism>
<dbReference type="SMART" id="SM00631">
    <property type="entry name" value="Zn_pept"/>
    <property type="match status" value="1"/>
</dbReference>
<evidence type="ECO:0000256" key="3">
    <source>
        <dbReference type="ARBA" id="ARBA00022670"/>
    </source>
</evidence>
<dbReference type="SUPFAM" id="SSF53187">
    <property type="entry name" value="Zn-dependent exopeptidases"/>
    <property type="match status" value="1"/>
</dbReference>
<evidence type="ECO:0000256" key="6">
    <source>
        <dbReference type="ARBA" id="ARBA00023049"/>
    </source>
</evidence>
<dbReference type="GO" id="GO:0004181">
    <property type="term" value="F:metallocarboxypeptidase activity"/>
    <property type="evidence" value="ECO:0007669"/>
    <property type="project" value="InterPro"/>
</dbReference>
<comment type="similarity">
    <text evidence="2">Belongs to the peptidase M14 family.</text>
</comment>
<dbReference type="Proteomes" id="UP001431783">
    <property type="component" value="Unassembled WGS sequence"/>
</dbReference>
<dbReference type="EMBL" id="JARQZJ010000031">
    <property type="protein sequence ID" value="KAK9873958.1"/>
    <property type="molecule type" value="Genomic_DNA"/>
</dbReference>
<keyword evidence="3" id="KW-0645">Protease</keyword>
<accession>A0AAW1TZ31</accession>
<keyword evidence="5" id="KW-0862">Zinc</keyword>
<dbReference type="Pfam" id="PF00246">
    <property type="entry name" value="Peptidase_M14"/>
    <property type="match status" value="1"/>
</dbReference>
<dbReference type="Gene3D" id="3.40.630.10">
    <property type="entry name" value="Zn peptidases"/>
    <property type="match status" value="1"/>
</dbReference>
<proteinExistence type="inferred from homology"/>
<keyword evidence="6" id="KW-0482">Metalloprotease</keyword>
<comment type="caution">
    <text evidence="8">The sequence shown here is derived from an EMBL/GenBank/DDBJ whole genome shotgun (WGS) entry which is preliminary data.</text>
</comment>
<dbReference type="AlphaFoldDB" id="A0AAW1TZ31"/>
<comment type="cofactor">
    <cofactor evidence="1">
        <name>Zn(2+)</name>
        <dbReference type="ChEBI" id="CHEBI:29105"/>
    </cofactor>
</comment>
<dbReference type="GO" id="GO:0008270">
    <property type="term" value="F:zinc ion binding"/>
    <property type="evidence" value="ECO:0007669"/>
    <property type="project" value="InterPro"/>
</dbReference>
<evidence type="ECO:0000256" key="5">
    <source>
        <dbReference type="ARBA" id="ARBA00022833"/>
    </source>
</evidence>
<reference evidence="8 9" key="1">
    <citation type="submission" date="2023-03" db="EMBL/GenBank/DDBJ databases">
        <title>Genome insight into feeding habits of ladybird beetles.</title>
        <authorList>
            <person name="Li H.-S."/>
            <person name="Huang Y.-H."/>
            <person name="Pang H."/>
        </authorList>
    </citation>
    <scope>NUCLEOTIDE SEQUENCE [LARGE SCALE GENOMIC DNA]</scope>
    <source>
        <strain evidence="8">SYSU_2023b</strain>
        <tissue evidence="8">Whole body</tissue>
    </source>
</reference>
<gene>
    <name evidence="8" type="ORF">WA026_002310</name>
</gene>